<evidence type="ECO:0000313" key="2">
    <source>
        <dbReference type="Proteomes" id="UP001236585"/>
    </source>
</evidence>
<gene>
    <name evidence="1" type="ORF">PT015_02420</name>
</gene>
<dbReference type="RefSeq" id="WP_285188541.1">
    <property type="nucleotide sequence ID" value="NZ_CP126981.1"/>
</dbReference>
<accession>A0ABY8VYL6</accession>
<name>A0ABY8VYL6_9MYCO</name>
<dbReference type="Proteomes" id="UP001236585">
    <property type="component" value="Chromosome"/>
</dbReference>
<evidence type="ECO:0000313" key="1">
    <source>
        <dbReference type="EMBL" id="WIM88381.1"/>
    </source>
</evidence>
<sequence length="165" mass="18056">MTTSSLITQWAEAARRFVNQAGEIVLQINTQINDETFTTEKWAKASQQLVNLTLTTGLEMPQIPCPAGTADPRDLSDFIDVEPDGQYQRALSVAAPFAQDGAPSCVIPGNSIFFVPGVVRVHATSFRLGVNWPNLRSGTYRGRIRMTQIGCDTSQSVEKDVVIDL</sequence>
<proteinExistence type="predicted"/>
<protein>
    <submittedName>
        <fullName evidence="1">Uncharacterized protein</fullName>
    </submittedName>
</protein>
<organism evidence="1 2">
    <name type="scientific">Candidatus Mycobacterium wuenschmannii</name>
    <dbReference type="NCBI Taxonomy" id="3027808"/>
    <lineage>
        <taxon>Bacteria</taxon>
        <taxon>Bacillati</taxon>
        <taxon>Actinomycetota</taxon>
        <taxon>Actinomycetes</taxon>
        <taxon>Mycobacteriales</taxon>
        <taxon>Mycobacteriaceae</taxon>
        <taxon>Mycobacterium</taxon>
    </lineage>
</organism>
<reference evidence="1 2" key="1">
    <citation type="journal article" date="2023" name="Microbiol. Resour. Announc.">
        <title>Complete Genome Sequence of Mycobacterium wuenschmanii, a novel Nontuberculous Mycobacterium Isolated from a captive population of Amazon Milk Frogs.</title>
        <authorList>
            <person name="Hicks J."/>
            <person name="Zeineldin M."/>
            <person name="Ward H."/>
            <person name="Wuenschmann A."/>
            <person name="Camp P."/>
            <person name="Farrell D."/>
            <person name="Lehman K."/>
            <person name="Thacker T."/>
            <person name="Cuthbert E."/>
        </authorList>
    </citation>
    <scope>NUCLEOTIDE SEQUENCE [LARGE SCALE GENOMIC DNA]</scope>
    <source>
        <strain evidence="1 2">Wuenschmanii</strain>
    </source>
</reference>
<dbReference type="EMBL" id="CP126981">
    <property type="protein sequence ID" value="WIM88381.1"/>
    <property type="molecule type" value="Genomic_DNA"/>
</dbReference>
<keyword evidence="2" id="KW-1185">Reference proteome</keyword>